<dbReference type="Proteomes" id="UP000826195">
    <property type="component" value="Unassembled WGS sequence"/>
</dbReference>
<evidence type="ECO:0000313" key="2">
    <source>
        <dbReference type="EMBL" id="KAH0568137.1"/>
    </source>
</evidence>
<proteinExistence type="predicted"/>
<evidence type="ECO:0000256" key="1">
    <source>
        <dbReference type="SAM" id="MobiDB-lite"/>
    </source>
</evidence>
<feature type="region of interest" description="Disordered" evidence="1">
    <location>
        <begin position="76"/>
        <end position="156"/>
    </location>
</feature>
<accession>A0AAV7J9B4</accession>
<sequence length="174" mass="17851">MYMCICCTEDKKGGVDRSSTVIAKEPEGYASQGTPPNSPAAASIFSKVMGAAAASKQNQGSGNSLGIAAVLLHGAQADSGHGNSNSSSSGGSTSTSSQNSQTGILSSFPSVVSVNSPPRHRNSSAAEDYSTDNNRRASNFSEVEDGKKNGLSDGVLSNTKLSQQNICRRKCSLV</sequence>
<comment type="caution">
    <text evidence="2">The sequence shown here is derived from an EMBL/GenBank/DDBJ whole genome shotgun (WGS) entry which is preliminary data.</text>
</comment>
<organism evidence="2 3">
    <name type="scientific">Cotesia glomerata</name>
    <name type="common">Lepidopteran parasitic wasp</name>
    <name type="synonym">Apanteles glomeratus</name>
    <dbReference type="NCBI Taxonomy" id="32391"/>
    <lineage>
        <taxon>Eukaryota</taxon>
        <taxon>Metazoa</taxon>
        <taxon>Ecdysozoa</taxon>
        <taxon>Arthropoda</taxon>
        <taxon>Hexapoda</taxon>
        <taxon>Insecta</taxon>
        <taxon>Pterygota</taxon>
        <taxon>Neoptera</taxon>
        <taxon>Endopterygota</taxon>
        <taxon>Hymenoptera</taxon>
        <taxon>Apocrita</taxon>
        <taxon>Ichneumonoidea</taxon>
        <taxon>Braconidae</taxon>
        <taxon>Microgastrinae</taxon>
        <taxon>Cotesia</taxon>
    </lineage>
</organism>
<dbReference type="EMBL" id="JAHXZJ010000001">
    <property type="protein sequence ID" value="KAH0568137.1"/>
    <property type="molecule type" value="Genomic_DNA"/>
</dbReference>
<evidence type="ECO:0000313" key="3">
    <source>
        <dbReference type="Proteomes" id="UP000826195"/>
    </source>
</evidence>
<dbReference type="AlphaFoldDB" id="A0AAV7J9B4"/>
<name>A0AAV7J9B4_COTGL</name>
<feature type="compositionally biased region" description="Low complexity" evidence="1">
    <location>
        <begin position="79"/>
        <end position="117"/>
    </location>
</feature>
<reference evidence="2 3" key="1">
    <citation type="journal article" date="2021" name="J. Hered.">
        <title>A chromosome-level genome assembly of the parasitoid wasp, Cotesia glomerata (Hymenoptera: Braconidae).</title>
        <authorList>
            <person name="Pinto B.J."/>
            <person name="Weis J.J."/>
            <person name="Gamble T."/>
            <person name="Ode P.J."/>
            <person name="Paul R."/>
            <person name="Zaspel J.M."/>
        </authorList>
    </citation>
    <scope>NUCLEOTIDE SEQUENCE [LARGE SCALE GENOMIC DNA]</scope>
    <source>
        <strain evidence="2">CgM1</strain>
    </source>
</reference>
<gene>
    <name evidence="2" type="ORF">KQX54_018768</name>
</gene>
<keyword evidence="3" id="KW-1185">Reference proteome</keyword>
<protein>
    <submittedName>
        <fullName evidence="2">Uncharacterized protein</fullName>
    </submittedName>
</protein>